<sequence>MAVATEASEFDYVVIGAGAAGSVLARRLTESGAGSVLLLEAGGTWIPTGVDAAPLWYTLLGSGIDWNYESVPQPGLSGRTTREPRGKIVGGSSDLYIMMHIRGHRADFDDWAYQGAAGWSYADCLPYFQRLENQEDKTWEGTGTGGPQVVTNAGAHDPNPYSRAFLDACAELGYPSVPDFNGPAMLGAGWHHINAEGGRRRGALHCYVEPMLDHERLTLRPNARATRLLFEGDRCTGVEYLRQAPAPSGSDGRRLAGRAVDTSAETGLRQVRARREVLLCGGAIESPKLLMLSGIGDPGHLRETGVEVRLPLPGVGANFHNHVLTGVIQETRRPVPPGANNLSEAALFTVSESGMVAPDIQIAFVHVPFDIIVGRRHPNAVSILPGVVRPASRGWVRLASADPLAPPLVNPNYLGDRADLDRLVQGVELAREIFATRAFAKDLARELLPGPDVAGREALAAFAREHADTYHHQAGSCRMGIDDDAVVDPRLRVRGVRGLRVADASVMPAVTSGNTHAAVQMIAERCADFVLGGFDG</sequence>
<keyword evidence="4" id="KW-0274">FAD</keyword>
<dbReference type="Proteomes" id="UP000253303">
    <property type="component" value="Unassembled WGS sequence"/>
</dbReference>
<proteinExistence type="inferred from homology"/>
<organism evidence="6 7">
    <name type="scientific">Spongiactinospora rosea</name>
    <dbReference type="NCBI Taxonomy" id="2248750"/>
    <lineage>
        <taxon>Bacteria</taxon>
        <taxon>Bacillati</taxon>
        <taxon>Actinomycetota</taxon>
        <taxon>Actinomycetes</taxon>
        <taxon>Streptosporangiales</taxon>
        <taxon>Streptosporangiaceae</taxon>
        <taxon>Spongiactinospora</taxon>
    </lineage>
</organism>
<dbReference type="InterPro" id="IPR012132">
    <property type="entry name" value="GMC_OxRdtase"/>
</dbReference>
<evidence type="ECO:0000256" key="2">
    <source>
        <dbReference type="ARBA" id="ARBA00010790"/>
    </source>
</evidence>
<evidence type="ECO:0000256" key="3">
    <source>
        <dbReference type="ARBA" id="ARBA00022630"/>
    </source>
</evidence>
<dbReference type="EMBL" id="QMEY01000024">
    <property type="protein sequence ID" value="RBQ15272.1"/>
    <property type="molecule type" value="Genomic_DNA"/>
</dbReference>
<dbReference type="Pfam" id="PF05199">
    <property type="entry name" value="GMC_oxred_C"/>
    <property type="match status" value="1"/>
</dbReference>
<dbReference type="OrthoDB" id="9785276at2"/>
<evidence type="ECO:0000313" key="6">
    <source>
        <dbReference type="EMBL" id="RBQ15272.1"/>
    </source>
</evidence>
<dbReference type="SUPFAM" id="SSF54373">
    <property type="entry name" value="FAD-linked reductases, C-terminal domain"/>
    <property type="match status" value="1"/>
</dbReference>
<dbReference type="GO" id="GO:0016614">
    <property type="term" value="F:oxidoreductase activity, acting on CH-OH group of donors"/>
    <property type="evidence" value="ECO:0007669"/>
    <property type="project" value="InterPro"/>
</dbReference>
<dbReference type="InterPro" id="IPR036188">
    <property type="entry name" value="FAD/NAD-bd_sf"/>
</dbReference>
<feature type="domain" description="Glucose-methanol-choline oxidoreductase N-terminal" evidence="5">
    <location>
        <begin position="282"/>
        <end position="296"/>
    </location>
</feature>
<dbReference type="InterPro" id="IPR000172">
    <property type="entry name" value="GMC_OxRdtase_N"/>
</dbReference>
<protein>
    <submittedName>
        <fullName evidence="6">Glucose-methanol-choline oxidoreductase</fullName>
    </submittedName>
</protein>
<dbReference type="PANTHER" id="PTHR11552:SF147">
    <property type="entry name" value="CHOLINE DEHYDROGENASE, MITOCHONDRIAL"/>
    <property type="match status" value="1"/>
</dbReference>
<comment type="cofactor">
    <cofactor evidence="1">
        <name>FAD</name>
        <dbReference type="ChEBI" id="CHEBI:57692"/>
    </cofactor>
</comment>
<dbReference type="Pfam" id="PF00732">
    <property type="entry name" value="GMC_oxred_N"/>
    <property type="match status" value="1"/>
</dbReference>
<keyword evidence="3" id="KW-0285">Flavoprotein</keyword>
<dbReference type="SUPFAM" id="SSF51905">
    <property type="entry name" value="FAD/NAD(P)-binding domain"/>
    <property type="match status" value="1"/>
</dbReference>
<dbReference type="PANTHER" id="PTHR11552">
    <property type="entry name" value="GLUCOSE-METHANOL-CHOLINE GMC OXIDOREDUCTASE"/>
    <property type="match status" value="1"/>
</dbReference>
<evidence type="ECO:0000256" key="1">
    <source>
        <dbReference type="ARBA" id="ARBA00001974"/>
    </source>
</evidence>
<dbReference type="InterPro" id="IPR007867">
    <property type="entry name" value="GMC_OxRtase_C"/>
</dbReference>
<dbReference type="Gene3D" id="3.50.50.60">
    <property type="entry name" value="FAD/NAD(P)-binding domain"/>
    <property type="match status" value="1"/>
</dbReference>
<dbReference type="Gene3D" id="3.30.560.10">
    <property type="entry name" value="Glucose Oxidase, domain 3"/>
    <property type="match status" value="1"/>
</dbReference>
<evidence type="ECO:0000259" key="5">
    <source>
        <dbReference type="PROSITE" id="PS00624"/>
    </source>
</evidence>
<accession>A0A366LQ09</accession>
<keyword evidence="7" id="KW-1185">Reference proteome</keyword>
<dbReference type="AlphaFoldDB" id="A0A366LQ09"/>
<evidence type="ECO:0000313" key="7">
    <source>
        <dbReference type="Proteomes" id="UP000253303"/>
    </source>
</evidence>
<dbReference type="GO" id="GO:0050660">
    <property type="term" value="F:flavin adenine dinucleotide binding"/>
    <property type="evidence" value="ECO:0007669"/>
    <property type="project" value="InterPro"/>
</dbReference>
<dbReference type="RefSeq" id="WP_113985321.1">
    <property type="nucleotide sequence ID" value="NZ_QMEY01000024.1"/>
</dbReference>
<gene>
    <name evidence="6" type="ORF">DP939_36115</name>
</gene>
<comment type="caution">
    <text evidence="6">The sequence shown here is derived from an EMBL/GenBank/DDBJ whole genome shotgun (WGS) entry which is preliminary data.</text>
</comment>
<reference evidence="6 7" key="1">
    <citation type="submission" date="2018-06" db="EMBL/GenBank/DDBJ databases">
        <title>Sphaerisporangium craniellae sp. nov., isolated from a marine sponge in the South China Sea.</title>
        <authorList>
            <person name="Li L."/>
        </authorList>
    </citation>
    <scope>NUCLEOTIDE SEQUENCE [LARGE SCALE GENOMIC DNA]</scope>
    <source>
        <strain evidence="6 7">LHW63015</strain>
    </source>
</reference>
<dbReference type="PROSITE" id="PS00624">
    <property type="entry name" value="GMC_OXRED_2"/>
    <property type="match status" value="1"/>
</dbReference>
<comment type="similarity">
    <text evidence="2">Belongs to the GMC oxidoreductase family.</text>
</comment>
<name>A0A366LQ09_9ACTN</name>
<evidence type="ECO:0000256" key="4">
    <source>
        <dbReference type="ARBA" id="ARBA00022827"/>
    </source>
</evidence>
<dbReference type="PIRSF" id="PIRSF000137">
    <property type="entry name" value="Alcohol_oxidase"/>
    <property type="match status" value="1"/>
</dbReference>